<evidence type="ECO:0000313" key="3">
    <source>
        <dbReference type="EMBL" id="CAB4689467.1"/>
    </source>
</evidence>
<evidence type="ECO:0000259" key="2">
    <source>
        <dbReference type="Pfam" id="PF06742"/>
    </source>
</evidence>
<name>A0A6J6NSN9_9ZZZZ</name>
<dbReference type="SUPFAM" id="SSF160935">
    <property type="entry name" value="VPA0735-like"/>
    <property type="match status" value="1"/>
</dbReference>
<organism evidence="3">
    <name type="scientific">freshwater metagenome</name>
    <dbReference type="NCBI Taxonomy" id="449393"/>
    <lineage>
        <taxon>unclassified sequences</taxon>
        <taxon>metagenomes</taxon>
        <taxon>ecological metagenomes</taxon>
    </lineage>
</organism>
<accession>A0A6J6NSN9</accession>
<reference evidence="3" key="1">
    <citation type="submission" date="2020-05" db="EMBL/GenBank/DDBJ databases">
        <authorList>
            <person name="Chiriac C."/>
            <person name="Salcher M."/>
            <person name="Ghai R."/>
            <person name="Kavagutti S V."/>
        </authorList>
    </citation>
    <scope>NUCLEOTIDE SEQUENCE</scope>
</reference>
<gene>
    <name evidence="3" type="ORF">UFOPK2582_00316</name>
</gene>
<feature type="domain" description="DUF1214" evidence="2">
    <location>
        <begin position="125"/>
        <end position="179"/>
    </location>
</feature>
<dbReference type="AlphaFoldDB" id="A0A6J6NSN9"/>
<dbReference type="EMBL" id="CAEZXS010000022">
    <property type="protein sequence ID" value="CAB4689467.1"/>
    <property type="molecule type" value="Genomic_DNA"/>
</dbReference>
<evidence type="ECO:0000256" key="1">
    <source>
        <dbReference type="SAM" id="MobiDB-lite"/>
    </source>
</evidence>
<feature type="domain" description="DUF1214" evidence="2">
    <location>
        <begin position="278"/>
        <end position="351"/>
    </location>
</feature>
<protein>
    <submittedName>
        <fullName evidence="3">Unannotated protein</fullName>
    </submittedName>
</protein>
<dbReference type="Pfam" id="PF06742">
    <property type="entry name" value="DUF1214"/>
    <property type="match status" value="2"/>
</dbReference>
<proteinExistence type="predicted"/>
<feature type="compositionally biased region" description="Basic and acidic residues" evidence="1">
    <location>
        <begin position="390"/>
        <end position="400"/>
    </location>
</feature>
<feature type="region of interest" description="Disordered" evidence="1">
    <location>
        <begin position="373"/>
        <end position="400"/>
    </location>
</feature>
<dbReference type="InterPro" id="IPR010621">
    <property type="entry name" value="DUF1214"/>
</dbReference>
<sequence length="400" mass="44528">MSQPLGSQSWAEFVENLRELGSVLFSSELPDSDLHRAEGSRYALRFLAAGIFDCVEYMDPYDPEFVPCIDPRMSWGLDNPDCNYALCGVDPSGSYRIWGSPGSALTFELQLNTGHFADGRATEWKSVSSVQGDRLNRGPDGSIEIWVSPEPPTPSDAPEPWAYWLQTEPQATHLFLRQYFGDWATEEPASLCVERLDLLLPPPALEQQEFGRRLDLLGLWLTAGARCWSEWGRALAQSDPGPVQAFLPPSNATGLTGQAYGMGGYACGPDQAVILELVPPTCAYWSVQLATWFWESAAVGSRQVSLNHTQAVTDEDGVVRFVIAQRDPGVANWLDPAGYEQGTLAVRFLWADQLPALSYRLVPFEHVQRELPPGTKVVTPEQRSQSLRSRRADLQRRLRR</sequence>